<evidence type="ECO:0000313" key="3">
    <source>
        <dbReference type="EMBL" id="ETJ17300.1"/>
    </source>
</evidence>
<dbReference type="PROSITE" id="PS50943">
    <property type="entry name" value="HTH_CROC1"/>
    <property type="match status" value="1"/>
</dbReference>
<dbReference type="GO" id="GO:0005829">
    <property type="term" value="C:cytosol"/>
    <property type="evidence" value="ECO:0007669"/>
    <property type="project" value="TreeGrafter"/>
</dbReference>
<dbReference type="EMBL" id="AZMM01018785">
    <property type="protein sequence ID" value="ETJ17300.1"/>
    <property type="molecule type" value="Genomic_DNA"/>
</dbReference>
<dbReference type="SMART" id="SM00530">
    <property type="entry name" value="HTH_XRE"/>
    <property type="match status" value="1"/>
</dbReference>
<keyword evidence="1" id="KW-0238">DNA-binding</keyword>
<proteinExistence type="predicted"/>
<organism evidence="3">
    <name type="scientific">human gut metagenome</name>
    <dbReference type="NCBI Taxonomy" id="408170"/>
    <lineage>
        <taxon>unclassified sequences</taxon>
        <taxon>metagenomes</taxon>
        <taxon>organismal metagenomes</taxon>
    </lineage>
</organism>
<dbReference type="InterPro" id="IPR001387">
    <property type="entry name" value="Cro/C1-type_HTH"/>
</dbReference>
<dbReference type="InterPro" id="IPR050807">
    <property type="entry name" value="TransReg_Diox_bact_type"/>
</dbReference>
<dbReference type="CDD" id="cd00093">
    <property type="entry name" value="HTH_XRE"/>
    <property type="match status" value="1"/>
</dbReference>
<reference evidence="3" key="1">
    <citation type="submission" date="2013-12" db="EMBL/GenBank/DDBJ databases">
        <title>A Varibaculum cambriense genome reconstructed from a premature infant gut community with otherwise low bacterial novelty that shifts toward anaerobic metabolism during the third week of life.</title>
        <authorList>
            <person name="Brown C.T."/>
            <person name="Sharon I."/>
            <person name="Thomas B.C."/>
            <person name="Castelle C.J."/>
            <person name="Morowitz M.J."/>
            <person name="Banfield J.F."/>
        </authorList>
    </citation>
    <scope>NUCLEOTIDE SEQUENCE</scope>
</reference>
<dbReference type="GO" id="GO:0003677">
    <property type="term" value="F:DNA binding"/>
    <property type="evidence" value="ECO:0007669"/>
    <property type="project" value="UniProtKB-KW"/>
</dbReference>
<feature type="domain" description="HTH cro/C1-type" evidence="2">
    <location>
        <begin position="6"/>
        <end position="60"/>
    </location>
</feature>
<dbReference type="Pfam" id="PF01381">
    <property type="entry name" value="HTH_3"/>
    <property type="match status" value="1"/>
</dbReference>
<dbReference type="PANTHER" id="PTHR46797:SF1">
    <property type="entry name" value="METHYLPHOSPHONATE SYNTHASE"/>
    <property type="match status" value="1"/>
</dbReference>
<dbReference type="Gene3D" id="1.10.260.40">
    <property type="entry name" value="lambda repressor-like DNA-binding domains"/>
    <property type="match status" value="1"/>
</dbReference>
<accession>W1WJM7</accession>
<evidence type="ECO:0000256" key="1">
    <source>
        <dbReference type="ARBA" id="ARBA00023125"/>
    </source>
</evidence>
<evidence type="ECO:0000259" key="2">
    <source>
        <dbReference type="PROSITE" id="PS50943"/>
    </source>
</evidence>
<protein>
    <submittedName>
        <fullName evidence="3">Helix-turn-helix protein</fullName>
    </submittedName>
</protein>
<comment type="caution">
    <text evidence="3">The sequence shown here is derived from an EMBL/GenBank/DDBJ whole genome shotgun (WGS) entry which is preliminary data.</text>
</comment>
<dbReference type="InterPro" id="IPR010982">
    <property type="entry name" value="Lambda_DNA-bd_dom_sf"/>
</dbReference>
<gene>
    <name evidence="3" type="ORF">Q604_UNBc4C00004G0015</name>
</gene>
<sequence>MLGENIRKVRKEKGKSAKYVAEKVGCSTQAILQYERGERNPSINTLEKICNALNVNLMDIIEKENIENTVKKFTTRINNFVNDINPIILSNNNFLYDNEKFQHLEKDQIEFYYKNTLKPYKNIIENTQNLPNEAIEELEEFAKYIKYKYSNKEGE</sequence>
<dbReference type="GO" id="GO:0003700">
    <property type="term" value="F:DNA-binding transcription factor activity"/>
    <property type="evidence" value="ECO:0007669"/>
    <property type="project" value="TreeGrafter"/>
</dbReference>
<name>W1WJM7_9ZZZZ</name>
<dbReference type="SUPFAM" id="SSF47413">
    <property type="entry name" value="lambda repressor-like DNA-binding domains"/>
    <property type="match status" value="1"/>
</dbReference>
<dbReference type="PANTHER" id="PTHR46797">
    <property type="entry name" value="HTH-TYPE TRANSCRIPTIONAL REGULATOR"/>
    <property type="match status" value="1"/>
</dbReference>
<dbReference type="AlphaFoldDB" id="W1WJM7"/>